<accession>A0AAD4GNF6</accession>
<feature type="domain" description="GST C-terminal" evidence="3">
    <location>
        <begin position="89"/>
        <end position="220"/>
    </location>
</feature>
<evidence type="ECO:0000313" key="5">
    <source>
        <dbReference type="Proteomes" id="UP001194468"/>
    </source>
</evidence>
<dbReference type="Gene3D" id="3.40.30.10">
    <property type="entry name" value="Glutaredoxin"/>
    <property type="match status" value="1"/>
</dbReference>
<evidence type="ECO:0000259" key="3">
    <source>
        <dbReference type="PROSITE" id="PS50405"/>
    </source>
</evidence>
<dbReference type="PROSITE" id="PS50405">
    <property type="entry name" value="GST_CTER"/>
    <property type="match status" value="1"/>
</dbReference>
<organism evidence="4 5">
    <name type="scientific">Boletus edulis BED1</name>
    <dbReference type="NCBI Taxonomy" id="1328754"/>
    <lineage>
        <taxon>Eukaryota</taxon>
        <taxon>Fungi</taxon>
        <taxon>Dikarya</taxon>
        <taxon>Basidiomycota</taxon>
        <taxon>Agaricomycotina</taxon>
        <taxon>Agaricomycetes</taxon>
        <taxon>Agaricomycetidae</taxon>
        <taxon>Boletales</taxon>
        <taxon>Boletineae</taxon>
        <taxon>Boletaceae</taxon>
        <taxon>Boletoideae</taxon>
        <taxon>Boletus</taxon>
    </lineage>
</organism>
<keyword evidence="5" id="KW-1185">Reference proteome</keyword>
<gene>
    <name evidence="4" type="ORF">L210DRAFT_3384591</name>
</gene>
<dbReference type="PROSITE" id="PS50404">
    <property type="entry name" value="GST_NTER"/>
    <property type="match status" value="1"/>
</dbReference>
<dbReference type="GO" id="GO:0005737">
    <property type="term" value="C:cytoplasm"/>
    <property type="evidence" value="ECO:0007669"/>
    <property type="project" value="TreeGrafter"/>
</dbReference>
<dbReference type="InterPro" id="IPR040079">
    <property type="entry name" value="Glutathione_S-Trfase"/>
</dbReference>
<evidence type="ECO:0000256" key="1">
    <source>
        <dbReference type="RuleBase" id="RU003494"/>
    </source>
</evidence>
<dbReference type="PANTHER" id="PTHR43986">
    <property type="entry name" value="ELONGATION FACTOR 1-GAMMA"/>
    <property type="match status" value="1"/>
</dbReference>
<dbReference type="FunFam" id="3.40.30.10:FF:000142">
    <property type="entry name" value="Elongation factor 1 gamma"/>
    <property type="match status" value="1"/>
</dbReference>
<dbReference type="SUPFAM" id="SSF47616">
    <property type="entry name" value="GST C-terminal domain-like"/>
    <property type="match status" value="1"/>
</dbReference>
<dbReference type="InterPro" id="IPR036249">
    <property type="entry name" value="Thioredoxin-like_sf"/>
</dbReference>
<dbReference type="CDD" id="cd03044">
    <property type="entry name" value="GST_N_EF1Bgamma"/>
    <property type="match status" value="1"/>
</dbReference>
<evidence type="ECO:0000259" key="2">
    <source>
        <dbReference type="PROSITE" id="PS50404"/>
    </source>
</evidence>
<dbReference type="AlphaFoldDB" id="A0AAD4GNF6"/>
<comment type="similarity">
    <text evidence="1">Belongs to the GST superfamily.</text>
</comment>
<proteinExistence type="inferred from homology"/>
<dbReference type="InterPro" id="IPR036282">
    <property type="entry name" value="Glutathione-S-Trfase_C_sf"/>
</dbReference>
<dbReference type="Pfam" id="PF00043">
    <property type="entry name" value="GST_C"/>
    <property type="match status" value="1"/>
</dbReference>
<dbReference type="InterPro" id="IPR050802">
    <property type="entry name" value="EF-GSTs"/>
</dbReference>
<dbReference type="SFLD" id="SFLDS00019">
    <property type="entry name" value="Glutathione_Transferase_(cytos"/>
    <property type="match status" value="1"/>
</dbReference>
<name>A0AAD4GNF6_BOLED</name>
<dbReference type="InterPro" id="IPR004045">
    <property type="entry name" value="Glutathione_S-Trfase_N"/>
</dbReference>
<dbReference type="EMBL" id="WHUW01000001">
    <property type="protein sequence ID" value="KAF8452679.1"/>
    <property type="molecule type" value="Genomic_DNA"/>
</dbReference>
<evidence type="ECO:0000313" key="4">
    <source>
        <dbReference type="EMBL" id="KAF8452679.1"/>
    </source>
</evidence>
<dbReference type="Gene3D" id="1.20.1050.10">
    <property type="match status" value="1"/>
</dbReference>
<dbReference type="InterPro" id="IPR010987">
    <property type="entry name" value="Glutathione-S-Trfase_C-like"/>
</dbReference>
<dbReference type="SFLD" id="SFLDG00358">
    <property type="entry name" value="Main_(cytGST)"/>
    <property type="match status" value="1"/>
</dbReference>
<feature type="domain" description="GST N-terminal" evidence="2">
    <location>
        <begin position="3"/>
        <end position="84"/>
    </location>
</feature>
<reference evidence="4" key="2">
    <citation type="journal article" date="2020" name="Nat. Commun.">
        <title>Large-scale genome sequencing of mycorrhizal fungi provides insights into the early evolution of symbiotic traits.</title>
        <authorList>
            <person name="Miyauchi S."/>
            <person name="Kiss E."/>
            <person name="Kuo A."/>
            <person name="Drula E."/>
            <person name="Kohler A."/>
            <person name="Sanchez-Garcia M."/>
            <person name="Morin E."/>
            <person name="Andreopoulos B."/>
            <person name="Barry K.W."/>
            <person name="Bonito G."/>
            <person name="Buee M."/>
            <person name="Carver A."/>
            <person name="Chen C."/>
            <person name="Cichocki N."/>
            <person name="Clum A."/>
            <person name="Culley D."/>
            <person name="Crous P.W."/>
            <person name="Fauchery L."/>
            <person name="Girlanda M."/>
            <person name="Hayes R.D."/>
            <person name="Keri Z."/>
            <person name="LaButti K."/>
            <person name="Lipzen A."/>
            <person name="Lombard V."/>
            <person name="Magnuson J."/>
            <person name="Maillard F."/>
            <person name="Murat C."/>
            <person name="Nolan M."/>
            <person name="Ohm R.A."/>
            <person name="Pangilinan J."/>
            <person name="Pereira M.F."/>
            <person name="Perotto S."/>
            <person name="Peter M."/>
            <person name="Pfister S."/>
            <person name="Riley R."/>
            <person name="Sitrit Y."/>
            <person name="Stielow J.B."/>
            <person name="Szollosi G."/>
            <person name="Zifcakova L."/>
            <person name="Stursova M."/>
            <person name="Spatafora J.W."/>
            <person name="Tedersoo L."/>
            <person name="Vaario L.M."/>
            <person name="Yamada A."/>
            <person name="Yan M."/>
            <person name="Wang P."/>
            <person name="Xu J."/>
            <person name="Bruns T."/>
            <person name="Baldrian P."/>
            <person name="Vilgalys R."/>
            <person name="Dunand C."/>
            <person name="Henrissat B."/>
            <person name="Grigoriev I.V."/>
            <person name="Hibbett D."/>
            <person name="Nagy L.G."/>
            <person name="Martin F.M."/>
        </authorList>
    </citation>
    <scope>NUCLEOTIDE SEQUENCE</scope>
    <source>
        <strain evidence="4">BED1</strain>
    </source>
</reference>
<comment type="caution">
    <text evidence="4">The sequence shown here is derived from an EMBL/GenBank/DDBJ whole genome shotgun (WGS) entry which is preliminary data.</text>
</comment>
<dbReference type="SUPFAM" id="SSF52833">
    <property type="entry name" value="Thioredoxin-like"/>
    <property type="match status" value="1"/>
</dbReference>
<dbReference type="InterPro" id="IPR004046">
    <property type="entry name" value="GST_C"/>
</dbReference>
<dbReference type="Pfam" id="PF02798">
    <property type="entry name" value="GST_N"/>
    <property type="match status" value="1"/>
</dbReference>
<dbReference type="GO" id="GO:0005634">
    <property type="term" value="C:nucleus"/>
    <property type="evidence" value="ECO:0007669"/>
    <property type="project" value="TreeGrafter"/>
</dbReference>
<protein>
    <submittedName>
        <fullName evidence="4">Glutathione S-transferase C-terminal-like protein</fullName>
    </submittedName>
</protein>
<sequence>MAPIGTLWGNAIQRQSQVILAAAAVAGLELDTPTVVFNVTNKSPEYLSKFPLGKIPAFEDNKGLKLFEGAAIARYVSSLAPESGLLGKDSSEAALVDQWVHFGETEIATFSYEINALVAGYLGPYSKEMHDINLGRQARPLKFLDDHIAASTSGYLVSDRMTLADIAIAAVSQQAGRMTCGAAERAQYPNVFAHHERVTAHPKVKEVFGEAGFVQNALAYKGEAA</sequence>
<dbReference type="PANTHER" id="PTHR43986:SF1">
    <property type="entry name" value="ELONGATION FACTOR 1-GAMMA"/>
    <property type="match status" value="1"/>
</dbReference>
<dbReference type="GO" id="GO:0006414">
    <property type="term" value="P:translational elongation"/>
    <property type="evidence" value="ECO:0007669"/>
    <property type="project" value="TreeGrafter"/>
</dbReference>
<reference evidence="4" key="1">
    <citation type="submission" date="2019-10" db="EMBL/GenBank/DDBJ databases">
        <authorList>
            <consortium name="DOE Joint Genome Institute"/>
            <person name="Kuo A."/>
            <person name="Miyauchi S."/>
            <person name="Kiss E."/>
            <person name="Drula E."/>
            <person name="Kohler A."/>
            <person name="Sanchez-Garcia M."/>
            <person name="Andreopoulos B."/>
            <person name="Barry K.W."/>
            <person name="Bonito G."/>
            <person name="Buee M."/>
            <person name="Carver A."/>
            <person name="Chen C."/>
            <person name="Cichocki N."/>
            <person name="Clum A."/>
            <person name="Culley D."/>
            <person name="Crous P.W."/>
            <person name="Fauchery L."/>
            <person name="Girlanda M."/>
            <person name="Hayes R."/>
            <person name="Keri Z."/>
            <person name="LaButti K."/>
            <person name="Lipzen A."/>
            <person name="Lombard V."/>
            <person name="Magnuson J."/>
            <person name="Maillard F."/>
            <person name="Morin E."/>
            <person name="Murat C."/>
            <person name="Nolan M."/>
            <person name="Ohm R."/>
            <person name="Pangilinan J."/>
            <person name="Pereira M."/>
            <person name="Perotto S."/>
            <person name="Peter M."/>
            <person name="Riley R."/>
            <person name="Sitrit Y."/>
            <person name="Stielow B."/>
            <person name="Szollosi G."/>
            <person name="Zifcakova L."/>
            <person name="Stursova M."/>
            <person name="Spatafora J.W."/>
            <person name="Tedersoo L."/>
            <person name="Vaario L.-M."/>
            <person name="Yamada A."/>
            <person name="Yan M."/>
            <person name="Wang P."/>
            <person name="Xu J."/>
            <person name="Bruns T."/>
            <person name="Baldrian P."/>
            <person name="Vilgalys R."/>
            <person name="Henrissat B."/>
            <person name="Grigoriev I.V."/>
            <person name="Hibbett D."/>
            <person name="Nagy L.G."/>
            <person name="Martin F.M."/>
        </authorList>
    </citation>
    <scope>NUCLEOTIDE SEQUENCE</scope>
    <source>
        <strain evidence="4">BED1</strain>
    </source>
</reference>
<dbReference type="Proteomes" id="UP001194468">
    <property type="component" value="Unassembled WGS sequence"/>
</dbReference>